<protein>
    <submittedName>
        <fullName evidence="2">Transcriptional regulator</fullName>
    </submittedName>
</protein>
<reference evidence="2" key="1">
    <citation type="submission" date="2017-02" db="UniProtKB">
        <authorList>
            <consortium name="WormBaseParasite"/>
        </authorList>
    </citation>
    <scope>IDENTIFICATION</scope>
</reference>
<evidence type="ECO:0000313" key="2">
    <source>
        <dbReference type="WBParaSite" id="PTRK_0000550100.1"/>
    </source>
</evidence>
<dbReference type="AlphaFoldDB" id="A0A0N4ZD65"/>
<dbReference type="Proteomes" id="UP000038045">
    <property type="component" value="Unplaced"/>
</dbReference>
<accession>A0A0N4ZD65</accession>
<proteinExistence type="predicted"/>
<keyword evidence="1" id="KW-1185">Reference proteome</keyword>
<dbReference type="WBParaSite" id="PTRK_0000550100.1">
    <property type="protein sequence ID" value="PTRK_0000550100.1"/>
    <property type="gene ID" value="PTRK_0000550100"/>
</dbReference>
<organism evidence="1 2">
    <name type="scientific">Parastrongyloides trichosuri</name>
    <name type="common">Possum-specific nematode worm</name>
    <dbReference type="NCBI Taxonomy" id="131310"/>
    <lineage>
        <taxon>Eukaryota</taxon>
        <taxon>Metazoa</taxon>
        <taxon>Ecdysozoa</taxon>
        <taxon>Nematoda</taxon>
        <taxon>Chromadorea</taxon>
        <taxon>Rhabditida</taxon>
        <taxon>Tylenchina</taxon>
        <taxon>Panagrolaimomorpha</taxon>
        <taxon>Strongyloidoidea</taxon>
        <taxon>Strongyloididae</taxon>
        <taxon>Parastrongyloides</taxon>
    </lineage>
</organism>
<name>A0A0N4ZD65_PARTI</name>
<evidence type="ECO:0000313" key="1">
    <source>
        <dbReference type="Proteomes" id="UP000038045"/>
    </source>
</evidence>
<sequence>MLQRAVGPAGRHRLGLGPELHAFHAVLVGVAEARTLPAAEGVVGHRHRDRHIDADHADVDAGGEVAGRAAVLGEDGDAVAVLVLARQAQGLLKVGGADDLQHRAEDFFLIRRHVRRHMVEQRRADEVALLMPLQAEVAPVYDQFGAFFHALVDPAQNLVLVGLSDDGTVVGLGVGRDADAQVRDFRDQTLAQFIGGALADRHHDRQGHAALAGRAVGRAGQILDDLIHVRVRQDDAVVLGAAHGLNALAVGRALLEHIVGDVRRADEADGVDQRMLKDGVDRDLVAVDDVQHALGRARLHHQLARTSRRS</sequence>